<name>A0A1M6BKV4_9BACE</name>
<evidence type="ECO:0008006" key="3">
    <source>
        <dbReference type="Google" id="ProtNLM"/>
    </source>
</evidence>
<evidence type="ECO:0000313" key="2">
    <source>
        <dbReference type="Proteomes" id="UP000184192"/>
    </source>
</evidence>
<sequence>MMKMKSEDGLLSVCEKCRMKKQRSAAKGKANRLVHTLLLVICFMASMTPAVAQQNSDRISLGFGCLYERGLDVTLSYEHETKYHNAWEYFANGYIKWDECASCGHVCPESFWNNYRSYGFGFAYKPCVARGRNHHGNMRIGASVGSDTDRFLGGIHLGYEHNYTLRHGWKLFWQVKTDVMIKGEDLFRTGIVLGVKLPVK</sequence>
<dbReference type="AlphaFoldDB" id="A0A1M6BKV4"/>
<protein>
    <recommendedName>
        <fullName evidence="3">Conjugative transposon protein TraO</fullName>
    </recommendedName>
</protein>
<evidence type="ECO:0000313" key="1">
    <source>
        <dbReference type="EMBL" id="SHI49341.1"/>
    </source>
</evidence>
<dbReference type="Proteomes" id="UP000184192">
    <property type="component" value="Unassembled WGS sequence"/>
</dbReference>
<keyword evidence="2" id="KW-1185">Reference proteome</keyword>
<dbReference type="eggNOG" id="ENOG502Z9KU">
    <property type="taxonomic scope" value="Bacteria"/>
</dbReference>
<dbReference type="EMBL" id="FQZN01000003">
    <property type="protein sequence ID" value="SHI49341.1"/>
    <property type="molecule type" value="Genomic_DNA"/>
</dbReference>
<gene>
    <name evidence="1" type="ORF">SAMN05444350_10340</name>
</gene>
<proteinExistence type="predicted"/>
<accession>A0A1M6BKV4</accession>
<organism evidence="1 2">
    <name type="scientific">Bacteroides stercorirosoris</name>
    <dbReference type="NCBI Taxonomy" id="871324"/>
    <lineage>
        <taxon>Bacteria</taxon>
        <taxon>Pseudomonadati</taxon>
        <taxon>Bacteroidota</taxon>
        <taxon>Bacteroidia</taxon>
        <taxon>Bacteroidales</taxon>
        <taxon>Bacteroidaceae</taxon>
        <taxon>Bacteroides</taxon>
    </lineage>
</organism>
<reference evidence="2" key="1">
    <citation type="submission" date="2016-11" db="EMBL/GenBank/DDBJ databases">
        <authorList>
            <person name="Varghese N."/>
            <person name="Submissions S."/>
        </authorList>
    </citation>
    <scope>NUCLEOTIDE SEQUENCE [LARGE SCALE GENOMIC DNA]</scope>
    <source>
        <strain evidence="2">DSM 26884</strain>
    </source>
</reference>